<dbReference type="KEGG" id="str:Sterm_3227"/>
<evidence type="ECO:0000313" key="2">
    <source>
        <dbReference type="Proteomes" id="UP000000845"/>
    </source>
</evidence>
<evidence type="ECO:0000313" key="1">
    <source>
        <dbReference type="EMBL" id="ACZ10068.1"/>
    </source>
</evidence>
<sequence>MKRIYIFLLFRTGIFSGNIDRETCTLNGKRLYGKVKSVSSMADFRVEVVNHIADVLHDFTVEFAGAIFDFKTELVNMFPGAQ</sequence>
<dbReference type="EMBL" id="CP001739">
    <property type="protein sequence ID" value="ACZ10068.1"/>
    <property type="molecule type" value="Genomic_DNA"/>
</dbReference>
<keyword evidence="2" id="KW-1185">Reference proteome</keyword>
<dbReference type="Proteomes" id="UP000000845">
    <property type="component" value="Chromosome"/>
</dbReference>
<protein>
    <submittedName>
        <fullName evidence="1">Uncharacterized protein</fullName>
    </submittedName>
</protein>
<gene>
    <name evidence="1" type="ordered locus">Sterm_3227</name>
</gene>
<reference evidence="1 2" key="2">
    <citation type="journal article" date="2010" name="Stand. Genomic Sci.">
        <title>Complete genome sequence of Sebaldella termitidis type strain (NCTC 11300).</title>
        <authorList>
            <person name="Harmon-Smith M."/>
            <person name="Celia L."/>
            <person name="Chertkov O."/>
            <person name="Lapidus A."/>
            <person name="Copeland A."/>
            <person name="Glavina Del Rio T."/>
            <person name="Nolan M."/>
            <person name="Lucas S."/>
            <person name="Tice H."/>
            <person name="Cheng J.F."/>
            <person name="Han C."/>
            <person name="Detter J.C."/>
            <person name="Bruce D."/>
            <person name="Goodwin L."/>
            <person name="Pitluck S."/>
            <person name="Pati A."/>
            <person name="Liolios K."/>
            <person name="Ivanova N."/>
            <person name="Mavromatis K."/>
            <person name="Mikhailova N."/>
            <person name="Chen A."/>
            <person name="Palaniappan K."/>
            <person name="Land M."/>
            <person name="Hauser L."/>
            <person name="Chang Y.J."/>
            <person name="Jeffries C.D."/>
            <person name="Brettin T."/>
            <person name="Goker M."/>
            <person name="Beck B."/>
            <person name="Bristow J."/>
            <person name="Eisen J.A."/>
            <person name="Markowitz V."/>
            <person name="Hugenholtz P."/>
            <person name="Kyrpides N.C."/>
            <person name="Klenk H.P."/>
            <person name="Chen F."/>
        </authorList>
    </citation>
    <scope>NUCLEOTIDE SEQUENCE [LARGE SCALE GENOMIC DNA]</scope>
    <source>
        <strain evidence="2">ATCC 33386 / NCTC 11300</strain>
    </source>
</reference>
<name>D1APN4_SEBTE</name>
<accession>D1APN4</accession>
<dbReference type="HOGENOM" id="CLU_160551_0_0_0"/>
<organism evidence="1 2">
    <name type="scientific">Sebaldella termitidis (strain ATCC 33386 / NCTC 11300)</name>
    <dbReference type="NCBI Taxonomy" id="526218"/>
    <lineage>
        <taxon>Bacteria</taxon>
        <taxon>Fusobacteriati</taxon>
        <taxon>Fusobacteriota</taxon>
        <taxon>Fusobacteriia</taxon>
        <taxon>Fusobacteriales</taxon>
        <taxon>Leptotrichiaceae</taxon>
        <taxon>Sebaldella</taxon>
    </lineage>
</organism>
<dbReference type="RefSeq" id="WP_012862650.1">
    <property type="nucleotide sequence ID" value="NC_013517.1"/>
</dbReference>
<dbReference type="AlphaFoldDB" id="D1APN4"/>
<proteinExistence type="predicted"/>
<reference evidence="2" key="1">
    <citation type="submission" date="2009-09" db="EMBL/GenBank/DDBJ databases">
        <title>The complete chromosome of Sebaldella termitidis ATCC 33386.</title>
        <authorList>
            <consortium name="US DOE Joint Genome Institute (JGI-PGF)"/>
            <person name="Lucas S."/>
            <person name="Copeland A."/>
            <person name="Lapidus A."/>
            <person name="Glavina del Rio T."/>
            <person name="Dalin E."/>
            <person name="Tice H."/>
            <person name="Bruce D."/>
            <person name="Goodwin L."/>
            <person name="Pitluck S."/>
            <person name="Kyrpides N."/>
            <person name="Mavromatis K."/>
            <person name="Ivanova N."/>
            <person name="Mikhailova N."/>
            <person name="Sims D."/>
            <person name="Meincke L."/>
            <person name="Brettin T."/>
            <person name="Detter J.C."/>
            <person name="Han C."/>
            <person name="Larimer F."/>
            <person name="Land M."/>
            <person name="Hauser L."/>
            <person name="Markowitz V."/>
            <person name="Cheng J.F."/>
            <person name="Hugenholtz P."/>
            <person name="Woyke T."/>
            <person name="Wu D."/>
            <person name="Eisen J.A."/>
        </authorList>
    </citation>
    <scope>NUCLEOTIDE SEQUENCE [LARGE SCALE GENOMIC DNA]</scope>
    <source>
        <strain evidence="2">ATCC 33386 / NCTC 11300</strain>
    </source>
</reference>